<dbReference type="InterPro" id="IPR027039">
    <property type="entry name" value="Crtac1"/>
</dbReference>
<dbReference type="InterPro" id="IPR028994">
    <property type="entry name" value="Integrin_alpha_N"/>
</dbReference>
<evidence type="ECO:0000259" key="3">
    <source>
        <dbReference type="Pfam" id="PF07593"/>
    </source>
</evidence>
<dbReference type="InterPro" id="IPR011519">
    <property type="entry name" value="UnbV_ASPIC"/>
</dbReference>
<dbReference type="EMBL" id="JBHSCL010000009">
    <property type="protein sequence ID" value="MFC4221399.1"/>
    <property type="molecule type" value="Genomic_DNA"/>
</dbReference>
<feature type="domain" description="ASPIC/UnbV" evidence="3">
    <location>
        <begin position="437"/>
        <end position="503"/>
    </location>
</feature>
<dbReference type="Pfam" id="PF07593">
    <property type="entry name" value="UnbV_ASPIC"/>
    <property type="match status" value="1"/>
</dbReference>
<keyword evidence="2" id="KW-0472">Membrane</keyword>
<evidence type="ECO:0000313" key="5">
    <source>
        <dbReference type="Proteomes" id="UP001595841"/>
    </source>
</evidence>
<feature type="transmembrane region" description="Helical" evidence="2">
    <location>
        <begin position="16"/>
        <end position="34"/>
    </location>
</feature>
<organism evidence="4 5">
    <name type="scientific">Flagellimonas marina</name>
    <dbReference type="NCBI Taxonomy" id="1775168"/>
    <lineage>
        <taxon>Bacteria</taxon>
        <taxon>Pseudomonadati</taxon>
        <taxon>Bacteroidota</taxon>
        <taxon>Flavobacteriia</taxon>
        <taxon>Flavobacteriales</taxon>
        <taxon>Flavobacteriaceae</taxon>
        <taxon>Flagellimonas</taxon>
    </lineage>
</organism>
<dbReference type="InterPro" id="IPR013517">
    <property type="entry name" value="FG-GAP"/>
</dbReference>
<sequence length="517" mass="57511">MSCYYSRSQFNQIPRGLLSIRALVCIFCFSSGFISTGQEILFKNVALKGPTQGSRGVSMADLNNDGWLDIVVANQVDSIQLLGNTIYLNQGDRFSRQAISENNLQAWSESVHTVDVDNDHDLDFFFTTQFGVPNLLYQNDGKGNFAPWQGGDLTMDRTNSPGACWCDYDLDGDMDVFVVNRDGEADNLYANDGKGVFTRIAEGPWVNNKGDGRSCAWGDLNGDGIMDLYIVNFVVKDQQGAVIQKHRNYLYLGTSSGGFTEEKNGIHVEEENASYGISIVDFDYDGDLDMYVTNVSISDENALYENIGNGKFSKSDNEVAYEIHRPSKGQAWGDINNDGWLDLYVANGTEGYPEIQNFMFLGRKDFSMQRVYNALPAIEGHISAGTAMGDLDRDGDLDLYVCNWGGEAEANDCYLNLGPTRNWVTFQLQGVESNTYGIGSWVKLSLEDGRVLTRYFIRETGYGSENAPEVHFGLGDSKIQKVEIVWPSGTTQSATALEINHTYQVIEGKEIKKRNHE</sequence>
<keyword evidence="2" id="KW-0812">Transmembrane</keyword>
<protein>
    <submittedName>
        <fullName evidence="4">CRTAC1 family protein</fullName>
    </submittedName>
</protein>
<dbReference type="Pfam" id="PF13517">
    <property type="entry name" value="FG-GAP_3"/>
    <property type="match status" value="3"/>
</dbReference>
<dbReference type="PANTHER" id="PTHR16026:SF0">
    <property type="entry name" value="CARTILAGE ACIDIC PROTEIN 1"/>
    <property type="match status" value="1"/>
</dbReference>
<dbReference type="Gene3D" id="2.130.10.130">
    <property type="entry name" value="Integrin alpha, N-terminal"/>
    <property type="match status" value="2"/>
</dbReference>
<evidence type="ECO:0000313" key="4">
    <source>
        <dbReference type="EMBL" id="MFC4221399.1"/>
    </source>
</evidence>
<evidence type="ECO:0000256" key="1">
    <source>
        <dbReference type="ARBA" id="ARBA00022729"/>
    </source>
</evidence>
<gene>
    <name evidence="4" type="ORF">ACFOWS_14700</name>
</gene>
<comment type="caution">
    <text evidence="4">The sequence shown here is derived from an EMBL/GenBank/DDBJ whole genome shotgun (WGS) entry which is preliminary data.</text>
</comment>
<dbReference type="Proteomes" id="UP001595841">
    <property type="component" value="Unassembled WGS sequence"/>
</dbReference>
<keyword evidence="2" id="KW-1133">Transmembrane helix</keyword>
<keyword evidence="5" id="KW-1185">Reference proteome</keyword>
<name>A0ABV8PMI5_9FLAO</name>
<accession>A0ABV8PMI5</accession>
<dbReference type="SUPFAM" id="SSF69318">
    <property type="entry name" value="Integrin alpha N-terminal domain"/>
    <property type="match status" value="1"/>
</dbReference>
<evidence type="ECO:0000256" key="2">
    <source>
        <dbReference type="SAM" id="Phobius"/>
    </source>
</evidence>
<proteinExistence type="predicted"/>
<keyword evidence="1" id="KW-0732">Signal</keyword>
<dbReference type="PANTHER" id="PTHR16026">
    <property type="entry name" value="CARTILAGE ACIDIC PROTEIN 1"/>
    <property type="match status" value="1"/>
</dbReference>
<reference evidence="5" key="1">
    <citation type="journal article" date="2019" name="Int. J. Syst. Evol. Microbiol.">
        <title>The Global Catalogue of Microorganisms (GCM) 10K type strain sequencing project: providing services to taxonomists for standard genome sequencing and annotation.</title>
        <authorList>
            <consortium name="The Broad Institute Genomics Platform"/>
            <consortium name="The Broad Institute Genome Sequencing Center for Infectious Disease"/>
            <person name="Wu L."/>
            <person name="Ma J."/>
        </authorList>
    </citation>
    <scope>NUCLEOTIDE SEQUENCE [LARGE SCALE GENOMIC DNA]</scope>
    <source>
        <strain evidence="5">CGMCC 1.15774</strain>
    </source>
</reference>
<dbReference type="RefSeq" id="WP_379766049.1">
    <property type="nucleotide sequence ID" value="NZ_JBHSCL010000009.1"/>
</dbReference>